<evidence type="ECO:0000256" key="2">
    <source>
        <dbReference type="ARBA" id="ARBA00022448"/>
    </source>
</evidence>
<dbReference type="PANTHER" id="PTHR31503">
    <property type="entry name" value="VACUOLAR CALCIUM ION TRANSPORTER"/>
    <property type="match status" value="1"/>
</dbReference>
<dbReference type="GO" id="GO:0006874">
    <property type="term" value="P:intracellular calcium ion homeostasis"/>
    <property type="evidence" value="ECO:0007669"/>
    <property type="project" value="TreeGrafter"/>
</dbReference>
<organism evidence="10 11">
    <name type="scientific">Candolleomyces eurysporus</name>
    <dbReference type="NCBI Taxonomy" id="2828524"/>
    <lineage>
        <taxon>Eukaryota</taxon>
        <taxon>Fungi</taxon>
        <taxon>Dikarya</taxon>
        <taxon>Basidiomycota</taxon>
        <taxon>Agaricomycotina</taxon>
        <taxon>Agaricomycetes</taxon>
        <taxon>Agaricomycetidae</taxon>
        <taxon>Agaricales</taxon>
        <taxon>Agaricineae</taxon>
        <taxon>Psathyrellaceae</taxon>
        <taxon>Candolleomyces</taxon>
    </lineage>
</organism>
<feature type="transmembrane region" description="Helical" evidence="8">
    <location>
        <begin position="209"/>
        <end position="227"/>
    </location>
</feature>
<evidence type="ECO:0000313" key="10">
    <source>
        <dbReference type="EMBL" id="KAJ2926932.1"/>
    </source>
</evidence>
<dbReference type="Pfam" id="PF01699">
    <property type="entry name" value="Na_Ca_ex"/>
    <property type="match status" value="1"/>
</dbReference>
<comment type="subcellular location">
    <subcellularLocation>
        <location evidence="1">Endomembrane system</location>
        <topology evidence="1">Multi-pass membrane protein</topology>
    </subcellularLocation>
</comment>
<feature type="region of interest" description="Disordered" evidence="7">
    <location>
        <begin position="1"/>
        <end position="39"/>
    </location>
</feature>
<proteinExistence type="predicted"/>
<evidence type="ECO:0000256" key="8">
    <source>
        <dbReference type="SAM" id="Phobius"/>
    </source>
</evidence>
<feature type="transmembrane region" description="Helical" evidence="8">
    <location>
        <begin position="493"/>
        <end position="515"/>
    </location>
</feature>
<evidence type="ECO:0000256" key="4">
    <source>
        <dbReference type="ARBA" id="ARBA00022989"/>
    </source>
</evidence>
<protein>
    <recommendedName>
        <fullName evidence="9">Sodium/calcium exchanger membrane region domain-containing protein</fullName>
    </recommendedName>
</protein>
<feature type="transmembrane region" description="Helical" evidence="8">
    <location>
        <begin position="247"/>
        <end position="266"/>
    </location>
</feature>
<keyword evidence="4 8" id="KW-1133">Transmembrane helix</keyword>
<gene>
    <name evidence="10" type="ORF">H1R20_g10173</name>
</gene>
<keyword evidence="3 8" id="KW-0812">Transmembrane</keyword>
<reference evidence="10" key="1">
    <citation type="submission" date="2022-06" db="EMBL/GenBank/DDBJ databases">
        <title>Genome Sequence of Candolleomyces eurysporus.</title>
        <authorList>
            <person name="Buettner E."/>
        </authorList>
    </citation>
    <scope>NUCLEOTIDE SEQUENCE</scope>
    <source>
        <strain evidence="10">VTCC 930004</strain>
    </source>
</reference>
<evidence type="ECO:0000256" key="7">
    <source>
        <dbReference type="SAM" id="MobiDB-lite"/>
    </source>
</evidence>
<evidence type="ECO:0000313" key="11">
    <source>
        <dbReference type="Proteomes" id="UP001140091"/>
    </source>
</evidence>
<evidence type="ECO:0000256" key="6">
    <source>
        <dbReference type="ARBA" id="ARBA00023136"/>
    </source>
</evidence>
<name>A0A9W8MEJ9_9AGAR</name>
<accession>A0A9W8MEJ9</accession>
<feature type="transmembrane region" description="Helical" evidence="8">
    <location>
        <begin position="107"/>
        <end position="128"/>
    </location>
</feature>
<evidence type="ECO:0000256" key="1">
    <source>
        <dbReference type="ARBA" id="ARBA00004127"/>
    </source>
</evidence>
<feature type="domain" description="Sodium/calcium exchanger membrane region" evidence="9">
    <location>
        <begin position="463"/>
        <end position="562"/>
    </location>
</feature>
<dbReference type="GO" id="GO:0012505">
    <property type="term" value="C:endomembrane system"/>
    <property type="evidence" value="ECO:0007669"/>
    <property type="project" value="UniProtKB-SubCell"/>
</dbReference>
<dbReference type="PANTHER" id="PTHR31503:SF20">
    <property type="entry name" value="CA(2+)_H(+) EXCHANGER, PUTATIVE (EUROFUNG)-RELATED"/>
    <property type="match status" value="1"/>
</dbReference>
<dbReference type="InterPro" id="IPR004713">
    <property type="entry name" value="CaH_exchang"/>
</dbReference>
<feature type="transmembrane region" description="Helical" evidence="8">
    <location>
        <begin position="453"/>
        <end position="473"/>
    </location>
</feature>
<dbReference type="OrthoDB" id="1699231at2759"/>
<dbReference type="Proteomes" id="UP001140091">
    <property type="component" value="Unassembled WGS sequence"/>
</dbReference>
<feature type="transmembrane region" description="Helical" evidence="8">
    <location>
        <begin position="134"/>
        <end position="153"/>
    </location>
</feature>
<dbReference type="GO" id="GO:0015369">
    <property type="term" value="F:calcium:proton antiporter activity"/>
    <property type="evidence" value="ECO:0007669"/>
    <property type="project" value="TreeGrafter"/>
</dbReference>
<evidence type="ECO:0000259" key="9">
    <source>
        <dbReference type="Pfam" id="PF01699"/>
    </source>
</evidence>
<evidence type="ECO:0000256" key="5">
    <source>
        <dbReference type="ARBA" id="ARBA00023065"/>
    </source>
</evidence>
<feature type="non-terminal residue" evidence="10">
    <location>
        <position position="580"/>
    </location>
</feature>
<keyword evidence="6 8" id="KW-0472">Membrane</keyword>
<dbReference type="EMBL" id="JANBPK010001042">
    <property type="protein sequence ID" value="KAJ2926932.1"/>
    <property type="molecule type" value="Genomic_DNA"/>
</dbReference>
<dbReference type="InterPro" id="IPR004837">
    <property type="entry name" value="NaCa_Exmemb"/>
</dbReference>
<dbReference type="GO" id="GO:0000329">
    <property type="term" value="C:fungal-type vacuole membrane"/>
    <property type="evidence" value="ECO:0007669"/>
    <property type="project" value="TreeGrafter"/>
</dbReference>
<keyword evidence="11" id="KW-1185">Reference proteome</keyword>
<dbReference type="AlphaFoldDB" id="A0A9W8MEJ9"/>
<comment type="caution">
    <text evidence="10">The sequence shown here is derived from an EMBL/GenBank/DDBJ whole genome shotgun (WGS) entry which is preliminary data.</text>
</comment>
<sequence length="580" mass="63549">MPPAPLNLGNTAHPLSQHYHPANSSPNEDASPPPDSRFILTANDSESNLVSSDSEDFKGRVHASPGGLPTFYQSDSRDRIAIVESTPKRQVLKGPQDWRRHLEGWKLVLLDSWLNLLLLMIPIAWTIRLVMEEAYGLIFSSCILALIPLVRLHDLTIAQLALRVGGSKTGLLSASMVSALRKCELRVVQSSLVGSILSKLPATQVHSSLLSISVGVLILPAAYHFALSAGEGETADLQKRDILRMSHGVSVVLVTIYIAYLAFQLWSHTHLYHDKHNPKSSRLPATQNISAEKAAAYLSARSKSTFQSCKNFGDLDSIRNSGSNSKKLTPPRRPFVSSIYTNGSRLRHSSTTIVSSPELESRYDPAHKYQHIETQAELPGTMRLLHSDDGRIDGLPRRMSREETIDVTSSPIPSPTSTVTYTEFGEMERTSASSGGGGDEETIGKLKSKEPQLSWFLTVLSLLTVTAAVTVTADWLVESMDGISTTISKDISVAVGSTIQTALFVIPFMVLLGWAINKPLTLLMDPFESLVLYLSVQTLGYVLADGKSNWLEGFILVGEFLVHITSPVLMLIERNFESPL</sequence>
<keyword evidence="5" id="KW-0406">Ion transport</keyword>
<keyword evidence="2" id="KW-0813">Transport</keyword>
<evidence type="ECO:0000256" key="3">
    <source>
        <dbReference type="ARBA" id="ARBA00022692"/>
    </source>
</evidence>